<evidence type="ECO:0000256" key="5">
    <source>
        <dbReference type="RuleBase" id="RU361279"/>
    </source>
</evidence>
<dbReference type="InterPro" id="IPR037171">
    <property type="entry name" value="NagB/RpiA_transferase-like"/>
</dbReference>
<evidence type="ECO:0000256" key="1">
    <source>
        <dbReference type="ARBA" id="ARBA00010638"/>
    </source>
</evidence>
<comment type="catalytic activity">
    <reaction evidence="5">
        <text>(6S)-5-formyl-5,6,7,8-tetrahydrofolate + ATP = (6R)-5,10-methenyltetrahydrofolate + ADP + phosphate</text>
        <dbReference type="Rhea" id="RHEA:10488"/>
        <dbReference type="ChEBI" id="CHEBI:30616"/>
        <dbReference type="ChEBI" id="CHEBI:43474"/>
        <dbReference type="ChEBI" id="CHEBI:57455"/>
        <dbReference type="ChEBI" id="CHEBI:57457"/>
        <dbReference type="ChEBI" id="CHEBI:456216"/>
        <dbReference type="EC" id="6.3.3.2"/>
    </reaction>
</comment>
<dbReference type="GO" id="GO:0009396">
    <property type="term" value="P:folic acid-containing compound biosynthetic process"/>
    <property type="evidence" value="ECO:0007669"/>
    <property type="project" value="TreeGrafter"/>
</dbReference>
<evidence type="ECO:0000313" key="7">
    <source>
        <dbReference type="Proteomes" id="UP000576260"/>
    </source>
</evidence>
<dbReference type="RefSeq" id="WP_188156821.1">
    <property type="nucleotide sequence ID" value="NZ_CP061280.1"/>
</dbReference>
<dbReference type="InterPro" id="IPR002698">
    <property type="entry name" value="FTHF_cligase"/>
</dbReference>
<keyword evidence="5" id="KW-0479">Metal-binding</keyword>
<proteinExistence type="inferred from homology"/>
<dbReference type="AlphaFoldDB" id="A0A7H1C2M7"/>
<evidence type="ECO:0000256" key="4">
    <source>
        <dbReference type="PIRSR" id="PIRSR006806-1"/>
    </source>
</evidence>
<keyword evidence="2 4" id="KW-0547">Nucleotide-binding</keyword>
<dbReference type="Proteomes" id="UP000576260">
    <property type="component" value="Chromosome"/>
</dbReference>
<keyword evidence="6" id="KW-0436">Ligase</keyword>
<evidence type="ECO:0000256" key="2">
    <source>
        <dbReference type="ARBA" id="ARBA00022741"/>
    </source>
</evidence>
<name>A0A7H1C2M7_9PAST</name>
<evidence type="ECO:0000313" key="6">
    <source>
        <dbReference type="EMBL" id="QNS15232.1"/>
    </source>
</evidence>
<feature type="binding site" evidence="4">
    <location>
        <position position="64"/>
    </location>
    <ligand>
        <name>substrate</name>
    </ligand>
</feature>
<protein>
    <recommendedName>
        <fullName evidence="5">5-formyltetrahydrofolate cyclo-ligase</fullName>
        <ecNumber evidence="5">6.3.3.2</ecNumber>
    </recommendedName>
</protein>
<keyword evidence="5" id="KW-0460">Magnesium</keyword>
<comment type="cofactor">
    <cofactor evidence="5">
        <name>Mg(2+)</name>
        <dbReference type="ChEBI" id="CHEBI:18420"/>
    </cofactor>
</comment>
<dbReference type="GO" id="GO:0046872">
    <property type="term" value="F:metal ion binding"/>
    <property type="evidence" value="ECO:0007669"/>
    <property type="project" value="UniProtKB-KW"/>
</dbReference>
<comment type="similarity">
    <text evidence="1 5">Belongs to the 5-formyltetrahydrofolate cyclo-ligase family.</text>
</comment>
<reference evidence="6 7" key="1">
    <citation type="submission" date="2020-09" db="EMBL/GenBank/DDBJ databases">
        <title>Mannheimia bovis sp.nov., isolated from a cow.</title>
        <authorList>
            <person name="Li F."/>
        </authorList>
    </citation>
    <scope>NUCLEOTIDE SEQUENCE [LARGE SCALE GENOMIC DNA]</scope>
    <source>
        <strain evidence="6 7">ZY190616</strain>
    </source>
</reference>
<dbReference type="GO" id="GO:0005524">
    <property type="term" value="F:ATP binding"/>
    <property type="evidence" value="ECO:0007669"/>
    <property type="project" value="UniProtKB-KW"/>
</dbReference>
<dbReference type="PIRSF" id="PIRSF006806">
    <property type="entry name" value="FTHF_cligase"/>
    <property type="match status" value="1"/>
</dbReference>
<dbReference type="PANTHER" id="PTHR23407">
    <property type="entry name" value="ATPASE INHIBITOR/5-FORMYLTETRAHYDROFOLATE CYCLO-LIGASE"/>
    <property type="match status" value="1"/>
</dbReference>
<dbReference type="KEGG" id="mbos:ICJ55_00245"/>
<dbReference type="GO" id="GO:0035999">
    <property type="term" value="P:tetrahydrofolate interconversion"/>
    <property type="evidence" value="ECO:0007669"/>
    <property type="project" value="TreeGrafter"/>
</dbReference>
<keyword evidence="3 4" id="KW-0067">ATP-binding</keyword>
<evidence type="ECO:0000256" key="3">
    <source>
        <dbReference type="ARBA" id="ARBA00022840"/>
    </source>
</evidence>
<gene>
    <name evidence="6" type="ORF">ICJ55_00245</name>
</gene>
<dbReference type="EMBL" id="CP061280">
    <property type="protein sequence ID" value="QNS15232.1"/>
    <property type="molecule type" value="Genomic_DNA"/>
</dbReference>
<dbReference type="PANTHER" id="PTHR23407:SF1">
    <property type="entry name" value="5-FORMYLTETRAHYDROFOLATE CYCLO-LIGASE"/>
    <property type="match status" value="1"/>
</dbReference>
<dbReference type="EC" id="6.3.3.2" evidence="5"/>
<sequence>MNNSITSFCSYSREQLRQSMRTKRLSLTSSQQAQAAQSLIPQAISLIESYQASHIAFYLPFNGEISPLPLMNTLLEQGKKIYLPILHPFTSGQLLFLNYNCKTILKFNRLGIQEPVLDVRNIIPLQELEMIFTPLVACDKAGNRLGMGGGFYDRTLAQAPHIVSVGLAHECQQVEQLPIESWDMPLNHIILGASR</sequence>
<dbReference type="SUPFAM" id="SSF100950">
    <property type="entry name" value="NagB/RpiA/CoA transferase-like"/>
    <property type="match status" value="1"/>
</dbReference>
<dbReference type="Gene3D" id="3.40.50.10420">
    <property type="entry name" value="NagB/RpiA/CoA transferase-like"/>
    <property type="match status" value="1"/>
</dbReference>
<feature type="binding site" evidence="4">
    <location>
        <position position="59"/>
    </location>
    <ligand>
        <name>substrate</name>
    </ligand>
</feature>
<organism evidence="6 7">
    <name type="scientific">Mannheimia bovis</name>
    <dbReference type="NCBI Taxonomy" id="2770636"/>
    <lineage>
        <taxon>Bacteria</taxon>
        <taxon>Pseudomonadati</taxon>
        <taxon>Pseudomonadota</taxon>
        <taxon>Gammaproteobacteria</taxon>
        <taxon>Pasteurellales</taxon>
        <taxon>Pasteurellaceae</taxon>
        <taxon>Mannheimia</taxon>
    </lineage>
</organism>
<dbReference type="Pfam" id="PF01812">
    <property type="entry name" value="5-FTHF_cyc-lig"/>
    <property type="match status" value="1"/>
</dbReference>
<dbReference type="InterPro" id="IPR024185">
    <property type="entry name" value="FTHF_cligase-like_sf"/>
</dbReference>
<accession>A0A7H1C2M7</accession>
<feature type="binding site" evidence="4">
    <location>
        <begin position="13"/>
        <end position="17"/>
    </location>
    <ligand>
        <name>ATP</name>
        <dbReference type="ChEBI" id="CHEBI:30616"/>
    </ligand>
</feature>
<dbReference type="GO" id="GO:0030272">
    <property type="term" value="F:5-formyltetrahydrofolate cyclo-ligase activity"/>
    <property type="evidence" value="ECO:0007669"/>
    <property type="project" value="UniProtKB-EC"/>
</dbReference>
<feature type="binding site" evidence="4">
    <location>
        <begin position="144"/>
        <end position="152"/>
    </location>
    <ligand>
        <name>ATP</name>
        <dbReference type="ChEBI" id="CHEBI:30616"/>
    </ligand>
</feature>
<dbReference type="NCBIfam" id="TIGR02727">
    <property type="entry name" value="MTHFS_bact"/>
    <property type="match status" value="1"/>
</dbReference>
<keyword evidence="7" id="KW-1185">Reference proteome</keyword>